<dbReference type="Proteomes" id="UP001529510">
    <property type="component" value="Unassembled WGS sequence"/>
</dbReference>
<comment type="caution">
    <text evidence="1">The sequence shown here is derived from an EMBL/GenBank/DDBJ whole genome shotgun (WGS) entry which is preliminary data.</text>
</comment>
<organism evidence="1 2">
    <name type="scientific">Cirrhinus mrigala</name>
    <name type="common">Mrigala</name>
    <dbReference type="NCBI Taxonomy" id="683832"/>
    <lineage>
        <taxon>Eukaryota</taxon>
        <taxon>Metazoa</taxon>
        <taxon>Chordata</taxon>
        <taxon>Craniata</taxon>
        <taxon>Vertebrata</taxon>
        <taxon>Euteleostomi</taxon>
        <taxon>Actinopterygii</taxon>
        <taxon>Neopterygii</taxon>
        <taxon>Teleostei</taxon>
        <taxon>Ostariophysi</taxon>
        <taxon>Cypriniformes</taxon>
        <taxon>Cyprinidae</taxon>
        <taxon>Labeoninae</taxon>
        <taxon>Labeonini</taxon>
        <taxon>Cirrhinus</taxon>
    </lineage>
</organism>
<keyword evidence="2" id="KW-1185">Reference proteome</keyword>
<name>A0ABD0MG20_CIRMR</name>
<dbReference type="EMBL" id="JAMKFB020000485">
    <property type="protein sequence ID" value="KAL0149189.1"/>
    <property type="molecule type" value="Genomic_DNA"/>
</dbReference>
<proteinExistence type="predicted"/>
<gene>
    <name evidence="1" type="ORF">M9458_055423</name>
</gene>
<reference evidence="1 2" key="1">
    <citation type="submission" date="2024-05" db="EMBL/GenBank/DDBJ databases">
        <title>Genome sequencing and assembly of Indian major carp, Cirrhinus mrigala (Hamilton, 1822).</title>
        <authorList>
            <person name="Mohindra V."/>
            <person name="Chowdhury L.M."/>
            <person name="Lal K."/>
            <person name="Jena J.K."/>
        </authorList>
    </citation>
    <scope>NUCLEOTIDE SEQUENCE [LARGE SCALE GENOMIC DNA]</scope>
    <source>
        <strain evidence="1">CM1030</strain>
        <tissue evidence="1">Blood</tissue>
    </source>
</reference>
<feature type="non-terminal residue" evidence="1">
    <location>
        <position position="1"/>
    </location>
</feature>
<feature type="non-terminal residue" evidence="1">
    <location>
        <position position="74"/>
    </location>
</feature>
<evidence type="ECO:0000313" key="2">
    <source>
        <dbReference type="Proteomes" id="UP001529510"/>
    </source>
</evidence>
<evidence type="ECO:0000313" key="1">
    <source>
        <dbReference type="EMBL" id="KAL0149189.1"/>
    </source>
</evidence>
<sequence>VTYVTMVPRGNETLRLGPYFQHPCSACFSIQKLPAACTAHAFKLPGLYVTPPVTSRFSIGLYAHVFQSVVTLEA</sequence>
<protein>
    <submittedName>
        <fullName evidence="1">Uncharacterized protein</fullName>
    </submittedName>
</protein>
<dbReference type="AlphaFoldDB" id="A0ABD0MG20"/>
<accession>A0ABD0MG20</accession>